<evidence type="ECO:0000256" key="2">
    <source>
        <dbReference type="ARBA" id="ARBA00010065"/>
    </source>
</evidence>
<keyword evidence="4 9" id="KW-0808">Transferase</keyword>
<evidence type="ECO:0000256" key="3">
    <source>
        <dbReference type="ARBA" id="ARBA00022475"/>
    </source>
</evidence>
<dbReference type="Pfam" id="PF00795">
    <property type="entry name" value="CN_hydrolase"/>
    <property type="match status" value="1"/>
</dbReference>
<feature type="transmembrane region" description="Helical" evidence="9">
    <location>
        <begin position="56"/>
        <end position="77"/>
    </location>
</feature>
<dbReference type="PANTHER" id="PTHR38686">
    <property type="entry name" value="APOLIPOPROTEIN N-ACYLTRANSFERASE"/>
    <property type="match status" value="1"/>
</dbReference>
<dbReference type="CDD" id="cd07571">
    <property type="entry name" value="ALP_N-acyl_transferase"/>
    <property type="match status" value="1"/>
</dbReference>
<evidence type="ECO:0000256" key="9">
    <source>
        <dbReference type="HAMAP-Rule" id="MF_01148"/>
    </source>
</evidence>
<dbReference type="RefSeq" id="WP_002685893.1">
    <property type="nucleotide sequence ID" value="NZ_JH600070.1"/>
</dbReference>
<evidence type="ECO:0000256" key="1">
    <source>
        <dbReference type="ARBA" id="ARBA00004651"/>
    </source>
</evidence>
<comment type="subcellular location">
    <subcellularLocation>
        <location evidence="1 9">Cell membrane</location>
        <topology evidence="1 9">Multi-pass membrane protein</topology>
    </subcellularLocation>
</comment>
<dbReference type="eggNOG" id="COG0815">
    <property type="taxonomic scope" value="Bacteria"/>
</dbReference>
<dbReference type="Proteomes" id="UP000005744">
    <property type="component" value="Unassembled WGS sequence"/>
</dbReference>
<feature type="transmembrane region" description="Helical" evidence="9">
    <location>
        <begin position="189"/>
        <end position="206"/>
    </location>
</feature>
<dbReference type="PANTHER" id="PTHR38686:SF1">
    <property type="entry name" value="APOLIPOPROTEIN N-ACYLTRANSFERASE"/>
    <property type="match status" value="1"/>
</dbReference>
<evidence type="ECO:0000313" key="11">
    <source>
        <dbReference type="EMBL" id="EIJ42715.1"/>
    </source>
</evidence>
<dbReference type="HOGENOM" id="CLU_019563_3_0_6"/>
<evidence type="ECO:0000256" key="5">
    <source>
        <dbReference type="ARBA" id="ARBA00022692"/>
    </source>
</evidence>
<dbReference type="InterPro" id="IPR045378">
    <property type="entry name" value="LNT_N"/>
</dbReference>
<organism evidence="11 12">
    <name type="scientific">Beggiatoa alba B18LD</name>
    <dbReference type="NCBI Taxonomy" id="395493"/>
    <lineage>
        <taxon>Bacteria</taxon>
        <taxon>Pseudomonadati</taxon>
        <taxon>Pseudomonadota</taxon>
        <taxon>Gammaproteobacteria</taxon>
        <taxon>Thiotrichales</taxon>
        <taxon>Thiotrichaceae</taxon>
        <taxon>Beggiatoa</taxon>
    </lineage>
</organism>
<protein>
    <recommendedName>
        <fullName evidence="9">Apolipoprotein N-acyltransferase</fullName>
        <shortName evidence="9">ALP N-acyltransferase</shortName>
        <ecNumber evidence="9">2.3.1.269</ecNumber>
    </recommendedName>
</protein>
<dbReference type="NCBIfam" id="TIGR00546">
    <property type="entry name" value="lnt"/>
    <property type="match status" value="1"/>
</dbReference>
<keyword evidence="6 9" id="KW-1133">Transmembrane helix</keyword>
<keyword evidence="7 9" id="KW-0472">Membrane</keyword>
<feature type="transmembrane region" description="Helical" evidence="9">
    <location>
        <begin position="12"/>
        <end position="44"/>
    </location>
</feature>
<dbReference type="GO" id="GO:0042158">
    <property type="term" value="P:lipoprotein biosynthetic process"/>
    <property type="evidence" value="ECO:0007669"/>
    <property type="project" value="UniProtKB-UniRule"/>
</dbReference>
<dbReference type="SUPFAM" id="SSF56317">
    <property type="entry name" value="Carbon-nitrogen hydrolase"/>
    <property type="match status" value="1"/>
</dbReference>
<dbReference type="OrthoDB" id="9804277at2"/>
<dbReference type="AlphaFoldDB" id="I3CGH2"/>
<keyword evidence="12" id="KW-1185">Reference proteome</keyword>
<keyword evidence="3 9" id="KW-1003">Cell membrane</keyword>
<dbReference type="UniPathway" id="UPA00666"/>
<dbReference type="HAMAP" id="MF_01148">
    <property type="entry name" value="Lnt"/>
    <property type="match status" value="1"/>
</dbReference>
<gene>
    <name evidence="9" type="primary">lnt</name>
    <name evidence="11" type="ORF">BegalDRAFT_1841</name>
</gene>
<sequence length="498" mass="55808">MLTSRYLGDFFALLVGALLPLAFAPFGWYPLAVLSPFLLACLWLDVSPARAGWRGFLYGVGMFGVGVSWVNVSFYSFGGMPLLAALGLTAGFIFILSLYPLLLGWFITRYFPQHTFVKWLLVLPCAWVFLEWVRSWFLSGFPWLSLGYSQIDSPLAGFAPVVGVYGVSLAVIFSAGVLVTVGLMGRWRILVLSLLPAVWVAGWLLMQESWTQSIDNPIKVALIQGNIPQEFKWLEGKREESVRRYAELSQQNLDADLIIWPETAIPWFYEHMRTLFEWMALQHKNAQVDFLVGVPYSTADGRYFNSVTNVSSAPVRFYHKHHLVPFGEYIPFSRFIGAILNFLNAPLSEFSAGESVQENLFAARQSIGISICYEDAFGERVRTSLPEATLLVNVSNDAWFGDSIAPHQHLEIARMRALEAGRYLLRATNTGISAIINPQGKLEALSPQFQVHVLRAEVHPYQGVTPYIQWGDIFVVLLTAGGILLGLGLRYKVRQPLV</sequence>
<keyword evidence="5 9" id="KW-0812">Transmembrane</keyword>
<comment type="pathway">
    <text evidence="9">Protein modification; lipoprotein biosynthesis (N-acyl transfer).</text>
</comment>
<dbReference type="EMBL" id="JH600070">
    <property type="protein sequence ID" value="EIJ42715.1"/>
    <property type="molecule type" value="Genomic_DNA"/>
</dbReference>
<evidence type="ECO:0000256" key="8">
    <source>
        <dbReference type="ARBA" id="ARBA00023315"/>
    </source>
</evidence>
<feature type="transmembrane region" description="Helical" evidence="9">
    <location>
        <begin position="467"/>
        <end position="489"/>
    </location>
</feature>
<dbReference type="GO" id="GO:0005886">
    <property type="term" value="C:plasma membrane"/>
    <property type="evidence" value="ECO:0007669"/>
    <property type="project" value="UniProtKB-SubCell"/>
</dbReference>
<feature type="transmembrane region" description="Helical" evidence="9">
    <location>
        <begin position="83"/>
        <end position="107"/>
    </location>
</feature>
<dbReference type="Pfam" id="PF20154">
    <property type="entry name" value="LNT_N"/>
    <property type="match status" value="1"/>
</dbReference>
<name>I3CGH2_9GAMM</name>
<dbReference type="InterPro" id="IPR003010">
    <property type="entry name" value="C-N_Hydrolase"/>
</dbReference>
<dbReference type="GO" id="GO:0016410">
    <property type="term" value="F:N-acyltransferase activity"/>
    <property type="evidence" value="ECO:0007669"/>
    <property type="project" value="UniProtKB-UniRule"/>
</dbReference>
<evidence type="ECO:0000256" key="7">
    <source>
        <dbReference type="ARBA" id="ARBA00023136"/>
    </source>
</evidence>
<proteinExistence type="inferred from homology"/>
<evidence type="ECO:0000259" key="10">
    <source>
        <dbReference type="PROSITE" id="PS50263"/>
    </source>
</evidence>
<evidence type="ECO:0000256" key="4">
    <source>
        <dbReference type="ARBA" id="ARBA00022679"/>
    </source>
</evidence>
<evidence type="ECO:0000256" key="6">
    <source>
        <dbReference type="ARBA" id="ARBA00022989"/>
    </source>
</evidence>
<feature type="domain" description="CN hydrolase" evidence="10">
    <location>
        <begin position="223"/>
        <end position="460"/>
    </location>
</feature>
<dbReference type="InterPro" id="IPR036526">
    <property type="entry name" value="C-N_Hydrolase_sf"/>
</dbReference>
<dbReference type="PROSITE" id="PS50263">
    <property type="entry name" value="CN_HYDROLASE"/>
    <property type="match status" value="1"/>
</dbReference>
<evidence type="ECO:0000313" key="12">
    <source>
        <dbReference type="Proteomes" id="UP000005744"/>
    </source>
</evidence>
<reference evidence="11 12" key="1">
    <citation type="submission" date="2011-11" db="EMBL/GenBank/DDBJ databases">
        <title>Improved High-Quality Draft sequence of Beggiatoa alba B18lD.</title>
        <authorList>
            <consortium name="US DOE Joint Genome Institute"/>
            <person name="Lucas S."/>
            <person name="Han J."/>
            <person name="Lapidus A."/>
            <person name="Cheng J.-F."/>
            <person name="Goodwin L."/>
            <person name="Pitluck S."/>
            <person name="Peters L."/>
            <person name="Mikhailova N."/>
            <person name="Held B."/>
            <person name="Detter J.C."/>
            <person name="Han C."/>
            <person name="Tapia R."/>
            <person name="Land M."/>
            <person name="Hauser L."/>
            <person name="Kyrpides N."/>
            <person name="Ivanova N."/>
            <person name="Pagani I."/>
            <person name="Samuel K."/>
            <person name="Teske A."/>
            <person name="Mueller J."/>
            <person name="Woyke T."/>
        </authorList>
    </citation>
    <scope>NUCLEOTIDE SEQUENCE [LARGE SCALE GENOMIC DNA]</scope>
    <source>
        <strain evidence="11 12">B18LD</strain>
    </source>
</reference>
<comment type="catalytic activity">
    <reaction evidence="9">
        <text>N-terminal S-1,2-diacyl-sn-glyceryl-L-cysteinyl-[lipoprotein] + a glycerophospholipid = N-acyl-S-1,2-diacyl-sn-glyceryl-L-cysteinyl-[lipoprotein] + a 2-acyl-sn-glycero-3-phospholipid + H(+)</text>
        <dbReference type="Rhea" id="RHEA:48228"/>
        <dbReference type="Rhea" id="RHEA-COMP:14681"/>
        <dbReference type="Rhea" id="RHEA-COMP:14684"/>
        <dbReference type="ChEBI" id="CHEBI:15378"/>
        <dbReference type="ChEBI" id="CHEBI:136912"/>
        <dbReference type="ChEBI" id="CHEBI:140656"/>
        <dbReference type="ChEBI" id="CHEBI:140657"/>
        <dbReference type="ChEBI" id="CHEBI:140660"/>
        <dbReference type="EC" id="2.3.1.269"/>
    </reaction>
</comment>
<keyword evidence="11" id="KW-0449">Lipoprotein</keyword>
<comment type="similarity">
    <text evidence="2 9">Belongs to the CN hydrolase family. Apolipoprotein N-acyltransferase subfamily.</text>
</comment>
<keyword evidence="8 9" id="KW-0012">Acyltransferase</keyword>
<dbReference type="InterPro" id="IPR004563">
    <property type="entry name" value="Apolipo_AcylTrfase"/>
</dbReference>
<feature type="transmembrane region" description="Helical" evidence="9">
    <location>
        <begin position="119"/>
        <end position="137"/>
    </location>
</feature>
<dbReference type="STRING" id="395493.BegalDRAFT_1841"/>
<comment type="function">
    <text evidence="9">Catalyzes the phospholipid dependent N-acylation of the N-terminal cysteine of apolipoprotein, the last step in lipoprotein maturation.</text>
</comment>
<dbReference type="EC" id="2.3.1.269" evidence="9"/>
<dbReference type="Gene3D" id="3.60.110.10">
    <property type="entry name" value="Carbon-nitrogen hydrolase"/>
    <property type="match status" value="1"/>
</dbReference>
<accession>I3CGH2</accession>
<feature type="transmembrane region" description="Helical" evidence="9">
    <location>
        <begin position="157"/>
        <end position="182"/>
    </location>
</feature>